<keyword evidence="2" id="KW-1185">Reference proteome</keyword>
<accession>A0ABD3DDY3</accession>
<comment type="caution">
    <text evidence="1">The sequence shown here is derived from an EMBL/GenBank/DDBJ whole genome shotgun (WGS) entry which is preliminary data.</text>
</comment>
<dbReference type="InterPro" id="IPR044714">
    <property type="entry name" value="AtSIBP1-like"/>
</dbReference>
<dbReference type="PANTHER" id="PTHR46672:SF1">
    <property type="entry name" value="OS08G0103600 PROTEIN"/>
    <property type="match status" value="1"/>
</dbReference>
<name>A0ABD3DDY3_9LAMI</name>
<dbReference type="Proteomes" id="UP001632038">
    <property type="component" value="Unassembled WGS sequence"/>
</dbReference>
<protein>
    <recommendedName>
        <fullName evidence="3">MATH domain-containing protein</fullName>
    </recommendedName>
</protein>
<evidence type="ECO:0008006" key="3">
    <source>
        <dbReference type="Google" id="ProtNLM"/>
    </source>
</evidence>
<dbReference type="EMBL" id="JAVIJP010000017">
    <property type="protein sequence ID" value="KAL3640338.1"/>
    <property type="molecule type" value="Genomic_DNA"/>
</dbReference>
<evidence type="ECO:0000313" key="1">
    <source>
        <dbReference type="EMBL" id="KAL3640338.1"/>
    </source>
</evidence>
<dbReference type="Gene3D" id="2.60.210.10">
    <property type="entry name" value="Apoptosis, Tumor Necrosis Factor Receptor Associated Protein 2, Chain A"/>
    <property type="match status" value="1"/>
</dbReference>
<dbReference type="InterPro" id="IPR008974">
    <property type="entry name" value="TRAF-like"/>
</dbReference>
<proteinExistence type="predicted"/>
<sequence length="137" mass="15897">MADTKVDTLARLAQWKIENFGPTSPYKRSDPFKIGIWNWHLSVERNRSTYIQLFPELSRVSKEQPPIARFVIRVTSSSSNRRPYISPIHERLLRTSDDFACVVEMNSPGRFIIDVEFLDLKICPLNVSFCTPYSCKN</sequence>
<dbReference type="AlphaFoldDB" id="A0ABD3DDY3"/>
<gene>
    <name evidence="1" type="ORF">CASFOL_015306</name>
</gene>
<organism evidence="1 2">
    <name type="scientific">Castilleja foliolosa</name>
    <dbReference type="NCBI Taxonomy" id="1961234"/>
    <lineage>
        <taxon>Eukaryota</taxon>
        <taxon>Viridiplantae</taxon>
        <taxon>Streptophyta</taxon>
        <taxon>Embryophyta</taxon>
        <taxon>Tracheophyta</taxon>
        <taxon>Spermatophyta</taxon>
        <taxon>Magnoliopsida</taxon>
        <taxon>eudicotyledons</taxon>
        <taxon>Gunneridae</taxon>
        <taxon>Pentapetalae</taxon>
        <taxon>asterids</taxon>
        <taxon>lamiids</taxon>
        <taxon>Lamiales</taxon>
        <taxon>Orobanchaceae</taxon>
        <taxon>Pedicularideae</taxon>
        <taxon>Castillejinae</taxon>
        <taxon>Castilleja</taxon>
    </lineage>
</organism>
<evidence type="ECO:0000313" key="2">
    <source>
        <dbReference type="Proteomes" id="UP001632038"/>
    </source>
</evidence>
<reference evidence="2" key="1">
    <citation type="journal article" date="2024" name="IScience">
        <title>Strigolactones Initiate the Formation of Haustorium-like Structures in Castilleja.</title>
        <authorList>
            <person name="Buerger M."/>
            <person name="Peterson D."/>
            <person name="Chory J."/>
        </authorList>
    </citation>
    <scope>NUCLEOTIDE SEQUENCE [LARGE SCALE GENOMIC DNA]</scope>
</reference>
<dbReference type="PANTHER" id="PTHR46672">
    <property type="entry name" value="OS08G0495500 PROTEIN-RELATED"/>
    <property type="match status" value="1"/>
</dbReference>